<dbReference type="EMBL" id="JAPEVG010000202">
    <property type="protein sequence ID" value="KAJ8474019.1"/>
    <property type="molecule type" value="Genomic_DNA"/>
</dbReference>
<keyword evidence="2" id="KW-1185">Reference proteome</keyword>
<reference evidence="1" key="1">
    <citation type="submission" date="2022-11" db="EMBL/GenBank/DDBJ databases">
        <title>Genome Sequence of Cubamyces cubensis.</title>
        <authorList>
            <person name="Buettner E."/>
        </authorList>
    </citation>
    <scope>NUCLEOTIDE SEQUENCE</scope>
    <source>
        <strain evidence="1">MPL-01</strain>
    </source>
</reference>
<dbReference type="AlphaFoldDB" id="A0AAD7XA49"/>
<name>A0AAD7XA49_9APHY</name>
<organism evidence="1 2">
    <name type="scientific">Trametes cubensis</name>
    <dbReference type="NCBI Taxonomy" id="1111947"/>
    <lineage>
        <taxon>Eukaryota</taxon>
        <taxon>Fungi</taxon>
        <taxon>Dikarya</taxon>
        <taxon>Basidiomycota</taxon>
        <taxon>Agaricomycotina</taxon>
        <taxon>Agaricomycetes</taxon>
        <taxon>Polyporales</taxon>
        <taxon>Polyporaceae</taxon>
        <taxon>Trametes</taxon>
    </lineage>
</organism>
<comment type="caution">
    <text evidence="1">The sequence shown here is derived from an EMBL/GenBank/DDBJ whole genome shotgun (WGS) entry which is preliminary data.</text>
</comment>
<gene>
    <name evidence="1" type="ORF">ONZ51_g7490</name>
</gene>
<evidence type="ECO:0000313" key="2">
    <source>
        <dbReference type="Proteomes" id="UP001215151"/>
    </source>
</evidence>
<evidence type="ECO:0000313" key="1">
    <source>
        <dbReference type="EMBL" id="KAJ8474019.1"/>
    </source>
</evidence>
<accession>A0AAD7XA49</accession>
<dbReference type="Proteomes" id="UP001215151">
    <property type="component" value="Unassembled WGS sequence"/>
</dbReference>
<protein>
    <submittedName>
        <fullName evidence="1">Uncharacterized protein</fullName>
    </submittedName>
</protein>
<proteinExistence type="predicted"/>
<sequence>MVNRRLSKGLKERAVALSAIGYDAPTVADSGILGASGDSVKRRVHDLNVTTYGAVQRESSLCGRKQILSTRIIEDIHGLLRSSPALYLNWIACWIAVT</sequence>